<dbReference type="PANTHER" id="PTHR37544">
    <property type="entry name" value="SPRAY-RELATED"/>
    <property type="match status" value="1"/>
</dbReference>
<evidence type="ECO:0000256" key="1">
    <source>
        <dbReference type="SAM" id="Phobius"/>
    </source>
</evidence>
<name>A0A6G1GXX5_9PEZI</name>
<feature type="transmembrane region" description="Helical" evidence="1">
    <location>
        <begin position="100"/>
        <end position="122"/>
    </location>
</feature>
<feature type="transmembrane region" description="Helical" evidence="1">
    <location>
        <begin position="20"/>
        <end position="43"/>
    </location>
</feature>
<dbReference type="OrthoDB" id="5428901at2759"/>
<keyword evidence="1" id="KW-1133">Transmembrane helix</keyword>
<keyword evidence="1" id="KW-0812">Transmembrane</keyword>
<gene>
    <name evidence="2" type="ORF">K402DRAFT_105430</name>
</gene>
<dbReference type="AlphaFoldDB" id="A0A6G1GXX5"/>
<dbReference type="Proteomes" id="UP000800041">
    <property type="component" value="Unassembled WGS sequence"/>
</dbReference>
<dbReference type="InterPro" id="IPR021840">
    <property type="entry name" value="DUF3433"/>
</dbReference>
<dbReference type="Pfam" id="PF11915">
    <property type="entry name" value="DUF3433"/>
    <property type="match status" value="2"/>
</dbReference>
<feature type="transmembrane region" description="Helical" evidence="1">
    <location>
        <begin position="236"/>
        <end position="255"/>
    </location>
</feature>
<protein>
    <submittedName>
        <fullName evidence="2">Uncharacterized protein</fullName>
    </submittedName>
</protein>
<feature type="transmembrane region" description="Helical" evidence="1">
    <location>
        <begin position="55"/>
        <end position="76"/>
    </location>
</feature>
<proteinExistence type="predicted"/>
<keyword evidence="1" id="KW-0472">Membrane</keyword>
<evidence type="ECO:0000313" key="2">
    <source>
        <dbReference type="EMBL" id="KAF1985647.1"/>
    </source>
</evidence>
<feature type="transmembrane region" description="Helical" evidence="1">
    <location>
        <begin position="371"/>
        <end position="394"/>
    </location>
</feature>
<keyword evidence="3" id="KW-1185">Reference proteome</keyword>
<dbReference type="EMBL" id="ML977161">
    <property type="protein sequence ID" value="KAF1985647.1"/>
    <property type="molecule type" value="Genomic_DNA"/>
</dbReference>
<evidence type="ECO:0000313" key="3">
    <source>
        <dbReference type="Proteomes" id="UP000800041"/>
    </source>
</evidence>
<reference evidence="2" key="1">
    <citation type="journal article" date="2020" name="Stud. Mycol.">
        <title>101 Dothideomycetes genomes: a test case for predicting lifestyles and emergence of pathogens.</title>
        <authorList>
            <person name="Haridas S."/>
            <person name="Albert R."/>
            <person name="Binder M."/>
            <person name="Bloem J."/>
            <person name="Labutti K."/>
            <person name="Salamov A."/>
            <person name="Andreopoulos B."/>
            <person name="Baker S."/>
            <person name="Barry K."/>
            <person name="Bills G."/>
            <person name="Bluhm B."/>
            <person name="Cannon C."/>
            <person name="Castanera R."/>
            <person name="Culley D."/>
            <person name="Daum C."/>
            <person name="Ezra D."/>
            <person name="Gonzalez J."/>
            <person name="Henrissat B."/>
            <person name="Kuo A."/>
            <person name="Liang C."/>
            <person name="Lipzen A."/>
            <person name="Lutzoni F."/>
            <person name="Magnuson J."/>
            <person name="Mondo S."/>
            <person name="Nolan M."/>
            <person name="Ohm R."/>
            <person name="Pangilinan J."/>
            <person name="Park H.-J."/>
            <person name="Ramirez L."/>
            <person name="Alfaro M."/>
            <person name="Sun H."/>
            <person name="Tritt A."/>
            <person name="Yoshinaga Y."/>
            <person name="Zwiers L.-H."/>
            <person name="Turgeon B."/>
            <person name="Goodwin S."/>
            <person name="Spatafora J."/>
            <person name="Crous P."/>
            <person name="Grigoriev I."/>
        </authorList>
    </citation>
    <scope>NUCLEOTIDE SEQUENCE</scope>
    <source>
        <strain evidence="2">CBS 113979</strain>
    </source>
</reference>
<feature type="transmembrane region" description="Helical" evidence="1">
    <location>
        <begin position="275"/>
        <end position="291"/>
    </location>
</feature>
<organism evidence="2 3">
    <name type="scientific">Aulographum hederae CBS 113979</name>
    <dbReference type="NCBI Taxonomy" id="1176131"/>
    <lineage>
        <taxon>Eukaryota</taxon>
        <taxon>Fungi</taxon>
        <taxon>Dikarya</taxon>
        <taxon>Ascomycota</taxon>
        <taxon>Pezizomycotina</taxon>
        <taxon>Dothideomycetes</taxon>
        <taxon>Pleosporomycetidae</taxon>
        <taxon>Aulographales</taxon>
        <taxon>Aulographaceae</taxon>
    </lineage>
</organism>
<accession>A0A6G1GXX5</accession>
<sequence length="470" mass="51941">MHSNALRMEPFYQLSRSGGALAQHSITLNYLDNVSALVLVFALRNKHWVVLCSSLLYVAASMVLPILASSAILITLPGDCSVNVTDRSHGIPSLVVHPTIARFLEAIICFTGLALIFFILMLRKRKKVLHADPGSLASLAALFSGHPLLEVLRGIDPTASSTVLGEKLRHGRCRLAAVQSDALIQTTDLSLTMNHSAVSKRPVAVEPFVSKPSCISVDAPKHCDPKLQRQFLFQKLGIALFALFLTGLVVLILWYLTHGEDTGFERLMDSESTGVKAMMASFGVLIKLYWLRIEQVAQTFEPYLKLSKGNAQPCRSILVTTSYNTFERFVQSLKRRDSYVSTVAFSAILADVLIILLPAVPYKPTTTHKAFLVSTCMSLVILFVMIFTIVWVFFRSKMMTLPRSPTTIASTLSYICASRFIDDFGGMRGMNGKELHDAVESLGKTYTFGWMAGVDGLHRWAVDEDEEVDA</sequence>
<feature type="transmembrane region" description="Helical" evidence="1">
    <location>
        <begin position="338"/>
        <end position="359"/>
    </location>
</feature>
<dbReference type="PANTHER" id="PTHR37544:SF3">
    <property type="entry name" value="SPRAY"/>
    <property type="match status" value="1"/>
</dbReference>